<gene>
    <name evidence="1" type="ORF">ABR189_06135</name>
</gene>
<keyword evidence="1" id="KW-0238">DNA-binding</keyword>
<reference evidence="1 2" key="1">
    <citation type="submission" date="2024-06" db="EMBL/GenBank/DDBJ databases">
        <title>Chitinophaga defluvii sp. nov., isolated from municipal sewage.</title>
        <authorList>
            <person name="Zhang L."/>
        </authorList>
    </citation>
    <scope>NUCLEOTIDE SEQUENCE [LARGE SCALE GENOMIC DNA]</scope>
    <source>
        <strain evidence="1 2">H8</strain>
    </source>
</reference>
<dbReference type="EMBL" id="JBEXAC010000001">
    <property type="protein sequence ID" value="MET6996936.1"/>
    <property type="molecule type" value="Genomic_DNA"/>
</dbReference>
<dbReference type="Gene3D" id="3.90.1150.30">
    <property type="match status" value="1"/>
</dbReference>
<evidence type="ECO:0000313" key="2">
    <source>
        <dbReference type="Proteomes" id="UP001549749"/>
    </source>
</evidence>
<name>A0ABV2T1N6_9BACT</name>
<dbReference type="GO" id="GO:0003677">
    <property type="term" value="F:DNA binding"/>
    <property type="evidence" value="ECO:0007669"/>
    <property type="project" value="UniProtKB-KW"/>
</dbReference>
<dbReference type="RefSeq" id="WP_354659577.1">
    <property type="nucleotide sequence ID" value="NZ_JBEXAC010000001.1"/>
</dbReference>
<dbReference type="Proteomes" id="UP001549749">
    <property type="component" value="Unassembled WGS sequence"/>
</dbReference>
<proteinExistence type="predicted"/>
<comment type="caution">
    <text evidence="1">The sequence shown here is derived from an EMBL/GenBank/DDBJ whole genome shotgun (WGS) entry which is preliminary data.</text>
</comment>
<dbReference type="InterPro" id="IPR038056">
    <property type="entry name" value="YjbR-like_sf"/>
</dbReference>
<evidence type="ECO:0000313" key="1">
    <source>
        <dbReference type="EMBL" id="MET6996936.1"/>
    </source>
</evidence>
<protein>
    <submittedName>
        <fullName evidence="1">MmcQ/YjbR family DNA-binding protein</fullName>
    </submittedName>
</protein>
<dbReference type="SUPFAM" id="SSF142906">
    <property type="entry name" value="YjbR-like"/>
    <property type="match status" value="1"/>
</dbReference>
<sequence>MISIQTFRTMAMSFPQTTELPHFEKTSFRVNKKIFATLSEKDKIACLKFSEIDQSSFCAYDPAIIYPVPNKWGKQGWTFIVLAKIKKEMLLDALTTAYCEVAPKHLAQPFLDAREQL</sequence>
<accession>A0ABV2T1N6</accession>
<dbReference type="Pfam" id="PF04237">
    <property type="entry name" value="YjbR"/>
    <property type="match status" value="1"/>
</dbReference>
<dbReference type="InterPro" id="IPR058532">
    <property type="entry name" value="YjbR/MT2646/Rv2570-like"/>
</dbReference>
<organism evidence="1 2">
    <name type="scientific">Chitinophaga defluvii</name>
    <dbReference type="NCBI Taxonomy" id="3163343"/>
    <lineage>
        <taxon>Bacteria</taxon>
        <taxon>Pseudomonadati</taxon>
        <taxon>Bacteroidota</taxon>
        <taxon>Chitinophagia</taxon>
        <taxon>Chitinophagales</taxon>
        <taxon>Chitinophagaceae</taxon>
        <taxon>Chitinophaga</taxon>
    </lineage>
</organism>
<keyword evidence="2" id="KW-1185">Reference proteome</keyword>